<reference evidence="2 4" key="2">
    <citation type="submission" date="2013-03" db="EMBL/GenBank/DDBJ databases">
        <title>The Genome Sequence of Enterococcus haemoperoxidus BAA-382 (PacBio/Illumina hybrid assembly).</title>
        <authorList>
            <consortium name="The Broad Institute Genomics Platform"/>
            <consortium name="The Broad Institute Genome Sequencing Center for Infectious Disease"/>
            <person name="Earl A."/>
            <person name="Russ C."/>
            <person name="Gilmore M."/>
            <person name="Surin D."/>
            <person name="Walker B."/>
            <person name="Young S."/>
            <person name="Zeng Q."/>
            <person name="Gargeya S."/>
            <person name="Fitzgerald M."/>
            <person name="Haas B."/>
            <person name="Abouelleil A."/>
            <person name="Allen A.W."/>
            <person name="Alvarado L."/>
            <person name="Arachchi H.M."/>
            <person name="Berlin A.M."/>
            <person name="Chapman S.B."/>
            <person name="Gainer-Dewar J."/>
            <person name="Goldberg J."/>
            <person name="Griggs A."/>
            <person name="Gujja S."/>
            <person name="Hansen M."/>
            <person name="Howarth C."/>
            <person name="Imamovic A."/>
            <person name="Ireland A."/>
            <person name="Larimer J."/>
            <person name="McCowan C."/>
            <person name="Murphy C."/>
            <person name="Pearson M."/>
            <person name="Poon T.W."/>
            <person name="Priest M."/>
            <person name="Roberts A."/>
            <person name="Saif S."/>
            <person name="Shea T."/>
            <person name="Sisk P."/>
            <person name="Sykes S."/>
            <person name="Wortman J."/>
            <person name="Nusbaum C."/>
            <person name="Birren B."/>
        </authorList>
    </citation>
    <scope>NUCLEOTIDE SEQUENCE [LARGE SCALE GENOMIC DNA]</scope>
    <source>
        <strain evidence="2 4">ATCC BAA-382</strain>
    </source>
</reference>
<name>R2Q884_9ENTE</name>
<protein>
    <submittedName>
        <fullName evidence="1">Uncharacterized protein</fullName>
    </submittedName>
</protein>
<dbReference type="RefSeq" id="WP_010762914.1">
    <property type="nucleotide sequence ID" value="NZ_KB946316.1"/>
</dbReference>
<evidence type="ECO:0000313" key="1">
    <source>
        <dbReference type="EMBL" id="EOH92717.1"/>
    </source>
</evidence>
<dbReference type="Proteomes" id="UP000014197">
    <property type="component" value="Unassembled WGS sequence"/>
</dbReference>
<dbReference type="EMBL" id="AJAR01000027">
    <property type="protein sequence ID" value="EOH92717.1"/>
    <property type="molecule type" value="Genomic_DNA"/>
</dbReference>
<evidence type="ECO:0000313" key="3">
    <source>
        <dbReference type="Proteomes" id="UP000013858"/>
    </source>
</evidence>
<dbReference type="PATRIC" id="fig|1158608.3.peg.2691"/>
<organism evidence="1 3">
    <name type="scientific">Enterococcus haemoperoxidus ATCC BAA-382</name>
    <dbReference type="NCBI Taxonomy" id="1158608"/>
    <lineage>
        <taxon>Bacteria</taxon>
        <taxon>Bacillati</taxon>
        <taxon>Bacillota</taxon>
        <taxon>Bacilli</taxon>
        <taxon>Lactobacillales</taxon>
        <taxon>Enterococcaceae</taxon>
        <taxon>Enterococcus</taxon>
    </lineage>
</organism>
<dbReference type="Proteomes" id="UP000013858">
    <property type="component" value="Unassembled WGS sequence"/>
</dbReference>
<dbReference type="AlphaFoldDB" id="R2Q884"/>
<accession>R2Q884</accession>
<evidence type="ECO:0000313" key="4">
    <source>
        <dbReference type="Proteomes" id="UP000014197"/>
    </source>
</evidence>
<proteinExistence type="predicted"/>
<gene>
    <name evidence="2" type="ORF">I583_00439</name>
    <name evidence="1" type="ORF">UAW_02755</name>
</gene>
<comment type="caution">
    <text evidence="1">The sequence shown here is derived from an EMBL/GenBank/DDBJ whole genome shotgun (WGS) entry which is preliminary data.</text>
</comment>
<keyword evidence="4" id="KW-1185">Reference proteome</keyword>
<reference evidence="1 3" key="1">
    <citation type="submission" date="2013-02" db="EMBL/GenBank/DDBJ databases">
        <title>The Genome Sequence of Enterococcus haemoperoxidus BAA-382.</title>
        <authorList>
            <consortium name="The Broad Institute Genome Sequencing Platform"/>
            <consortium name="The Broad Institute Genome Sequencing Center for Infectious Disease"/>
            <person name="Earl A.M."/>
            <person name="Gilmore M.S."/>
            <person name="Lebreton F."/>
            <person name="Walker B."/>
            <person name="Young S.K."/>
            <person name="Zeng Q."/>
            <person name="Gargeya S."/>
            <person name="Fitzgerald M."/>
            <person name="Haas B."/>
            <person name="Abouelleil A."/>
            <person name="Alvarado L."/>
            <person name="Arachchi H.M."/>
            <person name="Berlin A.M."/>
            <person name="Chapman S.B."/>
            <person name="Dewar J."/>
            <person name="Goldberg J."/>
            <person name="Griggs A."/>
            <person name="Gujja S."/>
            <person name="Hansen M."/>
            <person name="Howarth C."/>
            <person name="Imamovic A."/>
            <person name="Larimer J."/>
            <person name="McCowan C."/>
            <person name="Murphy C."/>
            <person name="Neiman D."/>
            <person name="Pearson M."/>
            <person name="Priest M."/>
            <person name="Roberts A."/>
            <person name="Saif S."/>
            <person name="Shea T."/>
            <person name="Sisk P."/>
            <person name="Sykes S."/>
            <person name="Wortman J."/>
            <person name="Nusbaum C."/>
            <person name="Birren B."/>
        </authorList>
    </citation>
    <scope>NUCLEOTIDE SEQUENCE [LARGE SCALE GENOMIC DNA]</scope>
    <source>
        <strain evidence="1 3">ATCC BAA-382</strain>
    </source>
</reference>
<evidence type="ECO:0000313" key="2">
    <source>
        <dbReference type="EMBL" id="EOT61460.1"/>
    </source>
</evidence>
<dbReference type="EMBL" id="ASVY01000002">
    <property type="protein sequence ID" value="EOT61460.1"/>
    <property type="molecule type" value="Genomic_DNA"/>
</dbReference>
<sequence length="48" mass="5809">MTDKTKEKVFAERQDNYKQEKEEIFKEALKDYHEETSEEIAKDDKNKA</sequence>